<sequence length="97" mass="11217">MFLYIKEQRKVRRIHRYEWIDGLKIIFVNNFHLLLVSNTNTGFIKQVIDHLYLFISNTDYSNKNELIINFSDSSINIKEAVGSNIIGGNVQGDVKNG</sequence>
<evidence type="ECO:0000313" key="2">
    <source>
        <dbReference type="Proteomes" id="UP000316238"/>
    </source>
</evidence>
<organism evidence="1 2">
    <name type="scientific">Candidatus Electronema aureum</name>
    <dbReference type="NCBI Taxonomy" id="2005002"/>
    <lineage>
        <taxon>Bacteria</taxon>
        <taxon>Pseudomonadati</taxon>
        <taxon>Thermodesulfobacteriota</taxon>
        <taxon>Desulfobulbia</taxon>
        <taxon>Desulfobulbales</taxon>
        <taxon>Desulfobulbaceae</taxon>
        <taxon>Candidatus Electronema</taxon>
    </lineage>
</organism>
<dbReference type="Proteomes" id="UP000316238">
    <property type="component" value="Unassembled WGS sequence"/>
</dbReference>
<protein>
    <submittedName>
        <fullName evidence="1">Uncharacterized protein</fullName>
    </submittedName>
</protein>
<comment type="caution">
    <text evidence="1">The sequence shown here is derived from an EMBL/GenBank/DDBJ whole genome shotgun (WGS) entry which is preliminary data.</text>
</comment>
<dbReference type="AlphaFoldDB" id="A0A521G2E8"/>
<gene>
    <name evidence="1" type="ORF">CDV28_10912</name>
</gene>
<keyword evidence="2" id="KW-1185">Reference proteome</keyword>
<proteinExistence type="predicted"/>
<dbReference type="EMBL" id="NQJD01000009">
    <property type="protein sequence ID" value="TAA75199.1"/>
    <property type="molecule type" value="Genomic_DNA"/>
</dbReference>
<accession>A0A521G2E8</accession>
<name>A0A521G2E8_9BACT</name>
<reference evidence="1" key="1">
    <citation type="submission" date="2017-07" db="EMBL/GenBank/DDBJ databases">
        <title>The cable genome - Insights into the physiology and evolution of filamentous bacteria capable of sulfide oxidation via long distance electron transfer.</title>
        <authorList>
            <person name="Thorup C."/>
            <person name="Bjerg J.T."/>
            <person name="Schreiber L."/>
            <person name="Nielsen L.P."/>
            <person name="Kjeldsen K.U."/>
            <person name="Boesen T."/>
            <person name="Boggild A."/>
            <person name="Meysman F."/>
            <person name="Geelhoed J."/>
            <person name="Schramm A."/>
        </authorList>
    </citation>
    <scope>NUCLEOTIDE SEQUENCE [LARGE SCALE GENOMIC DNA]</scope>
    <source>
        <strain evidence="1">GS</strain>
    </source>
</reference>
<evidence type="ECO:0000313" key="1">
    <source>
        <dbReference type="EMBL" id="TAA75199.1"/>
    </source>
</evidence>